<dbReference type="InterPro" id="IPR012332">
    <property type="entry name" value="Autotransporter_pectin_lyase_C"/>
</dbReference>
<dbReference type="GO" id="GO:0019867">
    <property type="term" value="C:outer membrane"/>
    <property type="evidence" value="ECO:0007669"/>
    <property type="project" value="InterPro"/>
</dbReference>
<feature type="signal peptide" evidence="2">
    <location>
        <begin position="1"/>
        <end position="21"/>
    </location>
</feature>
<evidence type="ECO:0000313" key="5">
    <source>
        <dbReference type="Proteomes" id="UP000249005"/>
    </source>
</evidence>
<evidence type="ECO:0000259" key="3">
    <source>
        <dbReference type="PROSITE" id="PS51208"/>
    </source>
</evidence>
<name>A0A2X4UT41_9GAMM</name>
<feature type="compositionally biased region" description="Low complexity" evidence="1">
    <location>
        <begin position="553"/>
        <end position="563"/>
    </location>
</feature>
<evidence type="ECO:0000256" key="1">
    <source>
        <dbReference type="SAM" id="MobiDB-lite"/>
    </source>
</evidence>
<feature type="chain" id="PRO_5015954514" evidence="2">
    <location>
        <begin position="22"/>
        <end position="891"/>
    </location>
</feature>
<dbReference type="KEGG" id="lri:NCTC12151_00642"/>
<keyword evidence="5" id="KW-1185">Reference proteome</keyword>
<sequence length="891" mass="93149">MKKINLLSLSICVALSSAGYAAPATTTVEDLATLTAHNGEVNTENVFAIGLIDNNTFNYAGDVNVDYKLTSASSYYRGAISVFNSIMSLGKTTVTVNVESGASASSVSAVRLKNGTVTVGPAGNDTVSASFGAGSTFTVNGNGTTQLIGVDIEAGPYTTAYLIPNMTATLNENTQVILTKAGQSSVGLYAYLPGAKFVTKDGLSINMSTETGATMYGIRAQGLVPSNGMAVTGGEVSLEGTTSIEMLNGGSGTAGILAHVKNSKVTSQSEVTIQNTTNNSSAALYGLFASGGAIDFAGTANVTLRGGSEDSSGVVASSAGTIALTGGKVDVDAGDAFYVSGAGSMITGRAAKYTVDGNMLASGGGAINIAMTDGSRFNGITQLGATPGTLDLAIDGGQSVWNMSGDSVLSNLTLANGATLAYSPVAAGGAFTPKTLTVEGNYTGSGGVLSLNTVLGGDNSLTDMLVVKGDVEAGTTKVAIVNVGGTGGETIEGIKIVEVQGTSVGTFEQQGRIVAGAYDYTVAKGAANENWYLTSKVTPIDPGGPGEPGEPGEPGTPSEPGGESVLRPEFGSYLANNYAANSMFLTRLHDRLGETQYTDVLTGEQKVTSMWMRNVGGHTRFRDSSDQLKTKSNRYVLQLGGDLAQWSTDGLDRWHLGAMVGYGNDRSKTISRVSDRDSRGQVTGYSAGLYGTWYANQADKTGAYVDSWVLYSRFDNKVMGEERAEEKYKSRGVTASIESGYSFKVGENQQKSYWIQPKAQVIWMGVTAKDHYEHAGVDGQRVKVSDETDGNLMTRLGVRAYMKGHSAVDEGKDREFQPFIEANWIHNTRDYGVKMAGVKDEMRGTKNIGEVKVGVEGQMSKRLNLWGNVAQQIGDEGYSDTSAMLGVKYSF</sequence>
<dbReference type="NCBIfam" id="TIGR01414">
    <property type="entry name" value="autotrans_barl"/>
    <property type="match status" value="1"/>
</dbReference>
<dbReference type="InterPro" id="IPR006315">
    <property type="entry name" value="OM_autotransptr_brl_dom"/>
</dbReference>
<dbReference type="PANTHER" id="PTHR12338">
    <property type="entry name" value="AUTOTRANSPORTER"/>
    <property type="match status" value="1"/>
</dbReference>
<dbReference type="SUPFAM" id="SSF51126">
    <property type="entry name" value="Pectin lyase-like"/>
    <property type="match status" value="1"/>
</dbReference>
<dbReference type="InterPro" id="IPR005546">
    <property type="entry name" value="Autotransporte_beta"/>
</dbReference>
<dbReference type="CDD" id="cd01344">
    <property type="entry name" value="PL2_Passenger_AT"/>
    <property type="match status" value="1"/>
</dbReference>
<accession>A0A2X4UT41</accession>
<dbReference type="Gene3D" id="2.40.128.130">
    <property type="entry name" value="Autotransporter beta-domain"/>
    <property type="match status" value="1"/>
</dbReference>
<dbReference type="Pfam" id="PF03797">
    <property type="entry name" value="Autotransporter"/>
    <property type="match status" value="1"/>
</dbReference>
<protein>
    <submittedName>
        <fullName evidence="4">Outer membrane protein IcsA autotransporter</fullName>
    </submittedName>
</protein>
<dbReference type="PROSITE" id="PS51208">
    <property type="entry name" value="AUTOTRANSPORTER"/>
    <property type="match status" value="1"/>
</dbReference>
<reference evidence="4 5" key="1">
    <citation type="submission" date="2018-06" db="EMBL/GenBank/DDBJ databases">
        <authorList>
            <consortium name="Pathogen Informatics"/>
            <person name="Doyle S."/>
        </authorList>
    </citation>
    <scope>NUCLEOTIDE SEQUENCE [LARGE SCALE GENOMIC DNA]</scope>
    <source>
        <strain evidence="4 5">NCTC12151</strain>
    </source>
</reference>
<feature type="domain" description="Autotransporter" evidence="3">
    <location>
        <begin position="603"/>
        <end position="891"/>
    </location>
</feature>
<dbReference type="InterPro" id="IPR011050">
    <property type="entry name" value="Pectin_lyase_fold/virulence"/>
</dbReference>
<dbReference type="Proteomes" id="UP000249005">
    <property type="component" value="Chromosome 1"/>
</dbReference>
<dbReference type="RefSeq" id="WP_172622629.1">
    <property type="nucleotide sequence ID" value="NZ_LR698987.1"/>
</dbReference>
<dbReference type="Pfam" id="PF18883">
    <property type="entry name" value="AC_1"/>
    <property type="match status" value="1"/>
</dbReference>
<dbReference type="SUPFAM" id="SSF103515">
    <property type="entry name" value="Autotransporter"/>
    <property type="match status" value="1"/>
</dbReference>
<evidence type="ECO:0000256" key="2">
    <source>
        <dbReference type="SAM" id="SignalP"/>
    </source>
</evidence>
<dbReference type="InterPro" id="IPR050909">
    <property type="entry name" value="Bact_Autotransporter_VF"/>
</dbReference>
<evidence type="ECO:0000313" key="4">
    <source>
        <dbReference type="EMBL" id="SQI36180.1"/>
    </source>
</evidence>
<dbReference type="EMBL" id="LS483470">
    <property type="protein sequence ID" value="SQI36180.1"/>
    <property type="molecule type" value="Genomic_DNA"/>
</dbReference>
<dbReference type="InterPro" id="IPR043990">
    <property type="entry name" value="AC_1"/>
</dbReference>
<dbReference type="Gene3D" id="2.160.20.20">
    <property type="match status" value="1"/>
</dbReference>
<gene>
    <name evidence="4" type="primary">icsA_2</name>
    <name evidence="4" type="ORF">NCTC12151_00642</name>
</gene>
<feature type="region of interest" description="Disordered" evidence="1">
    <location>
        <begin position="537"/>
        <end position="565"/>
    </location>
</feature>
<organism evidence="4 5">
    <name type="scientific">Leminorella richardii</name>
    <dbReference type="NCBI Taxonomy" id="158841"/>
    <lineage>
        <taxon>Bacteria</taxon>
        <taxon>Pseudomonadati</taxon>
        <taxon>Pseudomonadota</taxon>
        <taxon>Gammaproteobacteria</taxon>
        <taxon>Enterobacterales</taxon>
        <taxon>Budviciaceae</taxon>
        <taxon>Leminorella</taxon>
    </lineage>
</organism>
<dbReference type="PANTHER" id="PTHR12338:SF5">
    <property type="entry name" value="ANTIGEN 43-RELATED"/>
    <property type="match status" value="1"/>
</dbReference>
<dbReference type="InterPro" id="IPR036709">
    <property type="entry name" value="Autotransporte_beta_dom_sf"/>
</dbReference>
<dbReference type="AlphaFoldDB" id="A0A2X4UT41"/>
<proteinExistence type="predicted"/>
<dbReference type="SMART" id="SM00869">
    <property type="entry name" value="Autotransporter"/>
    <property type="match status" value="1"/>
</dbReference>
<keyword evidence="2" id="KW-0732">Signal</keyword>